<reference evidence="1" key="2">
    <citation type="submission" date="2023-02" db="EMBL/GenBank/DDBJ databases">
        <authorList>
            <consortium name="DOE Joint Genome Institute"/>
            <person name="Mondo S.J."/>
            <person name="Chang Y."/>
            <person name="Wang Y."/>
            <person name="Ahrendt S."/>
            <person name="Andreopoulos W."/>
            <person name="Barry K."/>
            <person name="Beard J."/>
            <person name="Benny G.L."/>
            <person name="Blankenship S."/>
            <person name="Bonito G."/>
            <person name="Cuomo C."/>
            <person name="Desiro A."/>
            <person name="Gervers K.A."/>
            <person name="Hundley H."/>
            <person name="Kuo A."/>
            <person name="LaButti K."/>
            <person name="Lang B.F."/>
            <person name="Lipzen A."/>
            <person name="O'Donnell K."/>
            <person name="Pangilinan J."/>
            <person name="Reynolds N."/>
            <person name="Sandor L."/>
            <person name="Smith M.W."/>
            <person name="Tsang A."/>
            <person name="Grigoriev I.V."/>
            <person name="Stajich J.E."/>
            <person name="Spatafora J.W."/>
        </authorList>
    </citation>
    <scope>NUCLEOTIDE SEQUENCE</scope>
    <source>
        <strain evidence="1">RSA 2281</strain>
    </source>
</reference>
<gene>
    <name evidence="1" type="ORF">BDA99DRAFT_542811</name>
</gene>
<protein>
    <submittedName>
        <fullName evidence="1">Uncharacterized protein</fullName>
    </submittedName>
</protein>
<name>A0AAD5P8D6_9FUNG</name>
<organism evidence="1 2">
    <name type="scientific">Phascolomyces articulosus</name>
    <dbReference type="NCBI Taxonomy" id="60185"/>
    <lineage>
        <taxon>Eukaryota</taxon>
        <taxon>Fungi</taxon>
        <taxon>Fungi incertae sedis</taxon>
        <taxon>Mucoromycota</taxon>
        <taxon>Mucoromycotina</taxon>
        <taxon>Mucoromycetes</taxon>
        <taxon>Mucorales</taxon>
        <taxon>Lichtheimiaceae</taxon>
        <taxon>Phascolomyces</taxon>
    </lineage>
</organism>
<proteinExistence type="predicted"/>
<dbReference type="Proteomes" id="UP001209540">
    <property type="component" value="Unassembled WGS sequence"/>
</dbReference>
<comment type="caution">
    <text evidence="1">The sequence shown here is derived from an EMBL/GenBank/DDBJ whole genome shotgun (WGS) entry which is preliminary data.</text>
</comment>
<accession>A0AAD5P8D6</accession>
<reference evidence="1" key="1">
    <citation type="journal article" date="2022" name="IScience">
        <title>Evolution of zygomycete secretomes and the origins of terrestrial fungal ecologies.</title>
        <authorList>
            <person name="Chang Y."/>
            <person name="Wang Y."/>
            <person name="Mondo S."/>
            <person name="Ahrendt S."/>
            <person name="Andreopoulos W."/>
            <person name="Barry K."/>
            <person name="Beard J."/>
            <person name="Benny G.L."/>
            <person name="Blankenship S."/>
            <person name="Bonito G."/>
            <person name="Cuomo C."/>
            <person name="Desiro A."/>
            <person name="Gervers K.A."/>
            <person name="Hundley H."/>
            <person name="Kuo A."/>
            <person name="LaButti K."/>
            <person name="Lang B.F."/>
            <person name="Lipzen A."/>
            <person name="O'Donnell K."/>
            <person name="Pangilinan J."/>
            <person name="Reynolds N."/>
            <person name="Sandor L."/>
            <person name="Smith M.E."/>
            <person name="Tsang A."/>
            <person name="Grigoriev I.V."/>
            <person name="Stajich J.E."/>
            <person name="Spatafora J.W."/>
        </authorList>
    </citation>
    <scope>NUCLEOTIDE SEQUENCE</scope>
    <source>
        <strain evidence="1">RSA 2281</strain>
    </source>
</reference>
<keyword evidence="2" id="KW-1185">Reference proteome</keyword>
<dbReference type="AlphaFoldDB" id="A0AAD5P8D6"/>
<sequence>MVLSAFMFCGLTYHYNVGWRPNRDKSKSAVKSTSIWPYFVISSEQKNQNLNQSRCIAHIGEELDVGATELAKHDVVKSIVDYNETKSLREKENIISHITKLLIFQRFILQQIDFTSRTSTTSTNPLSKMNNSCALIARFYDNNYADSTGTQKITDLVKNSQKKYILLALGFSMRLLTRLLSGIQHLHRGR</sequence>
<dbReference type="EMBL" id="JAIXMP010000041">
    <property type="protein sequence ID" value="KAI9247677.1"/>
    <property type="molecule type" value="Genomic_DNA"/>
</dbReference>
<evidence type="ECO:0000313" key="2">
    <source>
        <dbReference type="Proteomes" id="UP001209540"/>
    </source>
</evidence>
<evidence type="ECO:0000313" key="1">
    <source>
        <dbReference type="EMBL" id="KAI9247677.1"/>
    </source>
</evidence>